<keyword evidence="9" id="KW-0460">Magnesium</keyword>
<feature type="domain" description="MoaB/Mog" evidence="10">
    <location>
        <begin position="183"/>
        <end position="320"/>
    </location>
</feature>
<reference evidence="11 12" key="1">
    <citation type="submission" date="2011-09" db="EMBL/GenBank/DDBJ databases">
        <authorList>
            <person name="Weinstock G."/>
            <person name="Sodergren E."/>
            <person name="Clifton S."/>
            <person name="Fulton L."/>
            <person name="Fulton B."/>
            <person name="Courtney L."/>
            <person name="Fronick C."/>
            <person name="Harrison M."/>
            <person name="Strong C."/>
            <person name="Farmer C."/>
            <person name="Delahaunty K."/>
            <person name="Markovic C."/>
            <person name="Hall O."/>
            <person name="Minx P."/>
            <person name="Tomlinson C."/>
            <person name="Mitreva M."/>
            <person name="Hou S."/>
            <person name="Chen J."/>
            <person name="Wollam A."/>
            <person name="Pepin K.H."/>
            <person name="Johnson M."/>
            <person name="Bhonagiri V."/>
            <person name="Zhang X."/>
            <person name="Suruliraj S."/>
            <person name="Warren W."/>
            <person name="Chinwalla A."/>
            <person name="Mardis E.R."/>
            <person name="Wilson R.K."/>
        </authorList>
    </citation>
    <scope>NUCLEOTIDE SEQUENCE [LARGE SCALE GENOMIC DNA]</scope>
    <source>
        <strain evidence="11 12">F0439</strain>
    </source>
</reference>
<evidence type="ECO:0000256" key="7">
    <source>
        <dbReference type="ARBA" id="ARBA00023150"/>
    </source>
</evidence>
<dbReference type="RefSeq" id="WP_008215399.1">
    <property type="nucleotide sequence ID" value="NZ_JH415063.1"/>
</dbReference>
<keyword evidence="12" id="KW-1185">Reference proteome</keyword>
<dbReference type="InterPro" id="IPR001453">
    <property type="entry name" value="MoaB/Mog_dom"/>
</dbReference>
<dbReference type="InterPro" id="IPR038987">
    <property type="entry name" value="MoeA-like"/>
</dbReference>
<dbReference type="STRING" id="797515.HMPREF9103_03121"/>
<keyword evidence="9" id="KW-0808">Transferase</keyword>
<keyword evidence="9" id="KW-0479">Metal-binding</keyword>
<dbReference type="NCBIfam" id="TIGR00177">
    <property type="entry name" value="molyb_syn"/>
    <property type="match status" value="1"/>
</dbReference>
<gene>
    <name evidence="11" type="ORF">HMPREF9103_03121</name>
</gene>
<dbReference type="PANTHER" id="PTHR10192:SF5">
    <property type="entry name" value="GEPHYRIN"/>
    <property type="match status" value="1"/>
</dbReference>
<dbReference type="EMBL" id="AGEY01000211">
    <property type="protein sequence ID" value="EHL95149.1"/>
    <property type="molecule type" value="Genomic_DNA"/>
</dbReference>
<dbReference type="eggNOG" id="COG0303">
    <property type="taxonomic scope" value="Bacteria"/>
</dbReference>
<dbReference type="Pfam" id="PF03454">
    <property type="entry name" value="MoeA_C"/>
    <property type="match status" value="1"/>
</dbReference>
<dbReference type="HOGENOM" id="CLU_010186_7_1_9"/>
<evidence type="ECO:0000256" key="8">
    <source>
        <dbReference type="ARBA" id="ARBA00047317"/>
    </source>
</evidence>
<dbReference type="CDD" id="cd00887">
    <property type="entry name" value="MoeA"/>
    <property type="match status" value="1"/>
</dbReference>
<proteinExistence type="inferred from homology"/>
<name>G9ZTN6_9LACO</name>
<dbReference type="GO" id="GO:0005829">
    <property type="term" value="C:cytosol"/>
    <property type="evidence" value="ECO:0007669"/>
    <property type="project" value="TreeGrafter"/>
</dbReference>
<dbReference type="GO" id="GO:0061599">
    <property type="term" value="F:molybdopterin molybdotransferase activity"/>
    <property type="evidence" value="ECO:0007669"/>
    <property type="project" value="UniProtKB-UniRule"/>
</dbReference>
<dbReference type="InterPro" id="IPR036688">
    <property type="entry name" value="MoeA_C_domain_IV_sf"/>
</dbReference>
<dbReference type="UniPathway" id="UPA00344"/>
<dbReference type="SMART" id="SM00852">
    <property type="entry name" value="MoCF_biosynth"/>
    <property type="match status" value="1"/>
</dbReference>
<protein>
    <recommendedName>
        <fullName evidence="5 9">Molybdopterin molybdenumtransferase</fullName>
        <ecNumber evidence="4 9">2.10.1.1</ecNumber>
    </recommendedName>
</protein>
<dbReference type="Gene3D" id="2.170.190.11">
    <property type="entry name" value="Molybdopterin biosynthesis moea protein, domain 3"/>
    <property type="match status" value="1"/>
</dbReference>
<dbReference type="Gene3D" id="2.40.340.10">
    <property type="entry name" value="MoeA, C-terminal, domain IV"/>
    <property type="match status" value="1"/>
</dbReference>
<comment type="caution">
    <text evidence="11">The sequence shown here is derived from an EMBL/GenBank/DDBJ whole genome shotgun (WGS) entry which is preliminary data.</text>
</comment>
<dbReference type="Proteomes" id="UP000004625">
    <property type="component" value="Unassembled WGS sequence"/>
</dbReference>
<dbReference type="InterPro" id="IPR036425">
    <property type="entry name" value="MoaB/Mog-like_dom_sf"/>
</dbReference>
<dbReference type="Pfam" id="PF03453">
    <property type="entry name" value="MoeA_N"/>
    <property type="match status" value="1"/>
</dbReference>
<dbReference type="InterPro" id="IPR005110">
    <property type="entry name" value="MoeA_linker/N"/>
</dbReference>
<organism evidence="11 12">
    <name type="scientific">Lentilactobacillus parafarraginis F0439</name>
    <dbReference type="NCBI Taxonomy" id="797515"/>
    <lineage>
        <taxon>Bacteria</taxon>
        <taxon>Bacillati</taxon>
        <taxon>Bacillota</taxon>
        <taxon>Bacilli</taxon>
        <taxon>Lactobacillales</taxon>
        <taxon>Lactobacillaceae</taxon>
        <taxon>Lentilactobacillus</taxon>
    </lineage>
</organism>
<keyword evidence="7 9" id="KW-0501">Molybdenum cofactor biosynthesis</keyword>
<comment type="pathway">
    <text evidence="2 9">Cofactor biosynthesis; molybdopterin biosynthesis.</text>
</comment>
<dbReference type="Gene3D" id="3.40.980.10">
    <property type="entry name" value="MoaB/Mog-like domain"/>
    <property type="match status" value="1"/>
</dbReference>
<evidence type="ECO:0000256" key="4">
    <source>
        <dbReference type="ARBA" id="ARBA00013269"/>
    </source>
</evidence>
<comment type="similarity">
    <text evidence="3 9">Belongs to the MoeA family.</text>
</comment>
<dbReference type="Pfam" id="PF00994">
    <property type="entry name" value="MoCF_biosynth"/>
    <property type="match status" value="1"/>
</dbReference>
<evidence type="ECO:0000256" key="6">
    <source>
        <dbReference type="ARBA" id="ARBA00022505"/>
    </source>
</evidence>
<evidence type="ECO:0000256" key="1">
    <source>
        <dbReference type="ARBA" id="ARBA00002901"/>
    </source>
</evidence>
<dbReference type="GO" id="GO:0006777">
    <property type="term" value="P:Mo-molybdopterin cofactor biosynthetic process"/>
    <property type="evidence" value="ECO:0007669"/>
    <property type="project" value="UniProtKB-UniRule"/>
</dbReference>
<dbReference type="GO" id="GO:0046872">
    <property type="term" value="F:metal ion binding"/>
    <property type="evidence" value="ECO:0007669"/>
    <property type="project" value="UniProtKB-UniRule"/>
</dbReference>
<evidence type="ECO:0000313" key="12">
    <source>
        <dbReference type="Proteomes" id="UP000004625"/>
    </source>
</evidence>
<dbReference type="EC" id="2.10.1.1" evidence="4 9"/>
<dbReference type="PANTHER" id="PTHR10192">
    <property type="entry name" value="MOLYBDOPTERIN BIOSYNTHESIS PROTEIN"/>
    <property type="match status" value="1"/>
</dbReference>
<accession>G9ZTN6</accession>
<dbReference type="SUPFAM" id="SSF63867">
    <property type="entry name" value="MoeA C-terminal domain-like"/>
    <property type="match status" value="1"/>
</dbReference>
<evidence type="ECO:0000313" key="11">
    <source>
        <dbReference type="EMBL" id="EHL95149.1"/>
    </source>
</evidence>
<evidence type="ECO:0000256" key="9">
    <source>
        <dbReference type="RuleBase" id="RU365090"/>
    </source>
</evidence>
<dbReference type="SUPFAM" id="SSF53218">
    <property type="entry name" value="Molybdenum cofactor biosynthesis proteins"/>
    <property type="match status" value="1"/>
</dbReference>
<keyword evidence="6 9" id="KW-0500">Molybdenum</keyword>
<sequence>MLTLSIPISIDEAIERLKRVPLPTTTETIPLSDANHRVLAKTINAPFAYPHFRRSGVDGFAIKSSDDHDFPKKFKVLGEIQAGATFDRPLGPNECARIMTGAFVPDDASKVIMLEKTRTVADHPDEVNMLRTEKKSNITEVGSEFHTGDPLIVANSELNPGGLALLTAFGIDKVEVYRKPKVAIITTGTELMHQGDPLQKGKIYNANGIQIKNLVLENGGNVTETLQLIDDADLLRTTLDKAIAENDIVITDGAVSVGDFDFVGDAARNADNMLFNKLKMRPGSVTTAFIDHNTLILALSGNPGACFVGFYLYVEPVLRRFTHQLSKVKQINATLAGPFTKTNGFDRILRGTYVEKGLHFDVYPNGSAQSGVLGNLQTTTCLIKIPHSNTPIELNAKVTAWLLPYK</sequence>
<dbReference type="SUPFAM" id="SSF63882">
    <property type="entry name" value="MoeA N-terminal region -like"/>
    <property type="match status" value="1"/>
</dbReference>
<comment type="catalytic activity">
    <reaction evidence="8">
        <text>adenylyl-molybdopterin + molybdate = Mo-molybdopterin + AMP + H(+)</text>
        <dbReference type="Rhea" id="RHEA:35047"/>
        <dbReference type="ChEBI" id="CHEBI:15378"/>
        <dbReference type="ChEBI" id="CHEBI:36264"/>
        <dbReference type="ChEBI" id="CHEBI:62727"/>
        <dbReference type="ChEBI" id="CHEBI:71302"/>
        <dbReference type="ChEBI" id="CHEBI:456215"/>
        <dbReference type="EC" id="2.10.1.1"/>
    </reaction>
</comment>
<dbReference type="InterPro" id="IPR036135">
    <property type="entry name" value="MoeA_linker/N_sf"/>
</dbReference>
<evidence type="ECO:0000256" key="5">
    <source>
        <dbReference type="ARBA" id="ARBA00021108"/>
    </source>
</evidence>
<dbReference type="Gene3D" id="3.90.105.10">
    <property type="entry name" value="Molybdopterin biosynthesis moea protein, domain 2"/>
    <property type="match status" value="1"/>
</dbReference>
<comment type="cofactor">
    <cofactor evidence="9">
        <name>Mg(2+)</name>
        <dbReference type="ChEBI" id="CHEBI:18420"/>
    </cofactor>
</comment>
<comment type="function">
    <text evidence="1 9">Catalyzes the insertion of molybdate into adenylated molybdopterin with the concomitant release of AMP.</text>
</comment>
<evidence type="ECO:0000256" key="2">
    <source>
        <dbReference type="ARBA" id="ARBA00005046"/>
    </source>
</evidence>
<dbReference type="AlphaFoldDB" id="G9ZTN6"/>
<evidence type="ECO:0000256" key="3">
    <source>
        <dbReference type="ARBA" id="ARBA00010763"/>
    </source>
</evidence>
<dbReference type="InterPro" id="IPR005111">
    <property type="entry name" value="MoeA_C_domain_IV"/>
</dbReference>
<dbReference type="PATRIC" id="fig|797515.3.peg.2836"/>
<evidence type="ECO:0000259" key="10">
    <source>
        <dbReference type="SMART" id="SM00852"/>
    </source>
</evidence>